<dbReference type="AlphaFoldDB" id="F2JI44"/>
<dbReference type="KEGG" id="cle:Clole_1346"/>
<evidence type="ECO:0000313" key="4">
    <source>
        <dbReference type="Proteomes" id="UP000008467"/>
    </source>
</evidence>
<protein>
    <submittedName>
        <fullName evidence="3">Single-stranded-DNA-specific exonuclease RecJ</fullName>
    </submittedName>
</protein>
<dbReference type="InterPro" id="IPR038763">
    <property type="entry name" value="DHH_sf"/>
</dbReference>
<name>F2JI44_CELLD</name>
<dbReference type="GO" id="GO:0003676">
    <property type="term" value="F:nucleic acid binding"/>
    <property type="evidence" value="ECO:0007669"/>
    <property type="project" value="InterPro"/>
</dbReference>
<keyword evidence="3" id="KW-0378">Hydrolase</keyword>
<dbReference type="NCBIfam" id="TIGR00644">
    <property type="entry name" value="recJ"/>
    <property type="match status" value="1"/>
</dbReference>
<dbReference type="GO" id="GO:0006310">
    <property type="term" value="P:DNA recombination"/>
    <property type="evidence" value="ECO:0007669"/>
    <property type="project" value="InterPro"/>
</dbReference>
<dbReference type="SUPFAM" id="SSF64182">
    <property type="entry name" value="DHH phosphoesterases"/>
    <property type="match status" value="1"/>
</dbReference>
<reference evidence="3 4" key="1">
    <citation type="journal article" date="2011" name="J. Bacteriol.">
        <title>Complete genome sequence of the cellulose-degrading bacterium Cellulosilyticum lentocellum.</title>
        <authorList>
            <consortium name="US DOE Joint Genome Institute"/>
            <person name="Miller D.A."/>
            <person name="Suen G."/>
            <person name="Bruce D."/>
            <person name="Copeland A."/>
            <person name="Cheng J.F."/>
            <person name="Detter C."/>
            <person name="Goodwin L.A."/>
            <person name="Han C.S."/>
            <person name="Hauser L.J."/>
            <person name="Land M.L."/>
            <person name="Lapidus A."/>
            <person name="Lucas S."/>
            <person name="Meincke L."/>
            <person name="Pitluck S."/>
            <person name="Tapia R."/>
            <person name="Teshima H."/>
            <person name="Woyke T."/>
            <person name="Fox B.G."/>
            <person name="Angert E.R."/>
            <person name="Currie C.R."/>
        </authorList>
    </citation>
    <scope>NUCLEOTIDE SEQUENCE [LARGE SCALE GENOMIC DNA]</scope>
    <source>
        <strain evidence="4">ATCC 49066 / DSM 5427 / NCIMB 11756 / RHM5</strain>
    </source>
</reference>
<feature type="domain" description="DDH" evidence="1">
    <location>
        <begin position="83"/>
        <end position="236"/>
    </location>
</feature>
<feature type="domain" description="DHHA1" evidence="2">
    <location>
        <begin position="353"/>
        <end position="440"/>
    </location>
</feature>
<dbReference type="Pfam" id="PF02272">
    <property type="entry name" value="DHHA1"/>
    <property type="match status" value="1"/>
</dbReference>
<gene>
    <name evidence="3" type="ordered locus">Clole_1346</name>
</gene>
<proteinExistence type="predicted"/>
<dbReference type="eggNOG" id="COG0608">
    <property type="taxonomic scope" value="Bacteria"/>
</dbReference>
<dbReference type="PANTHER" id="PTHR30255">
    <property type="entry name" value="SINGLE-STRANDED-DNA-SPECIFIC EXONUCLEASE RECJ"/>
    <property type="match status" value="1"/>
</dbReference>
<accession>F2JI44</accession>
<organism evidence="3 4">
    <name type="scientific">Cellulosilyticum lentocellum (strain ATCC 49066 / DSM 5427 / NCIMB 11756 / RHM5)</name>
    <name type="common">Clostridium lentocellum</name>
    <dbReference type="NCBI Taxonomy" id="642492"/>
    <lineage>
        <taxon>Bacteria</taxon>
        <taxon>Bacillati</taxon>
        <taxon>Bacillota</taxon>
        <taxon>Clostridia</taxon>
        <taxon>Lachnospirales</taxon>
        <taxon>Cellulosilyticaceae</taxon>
        <taxon>Cellulosilyticum</taxon>
    </lineage>
</organism>
<dbReference type="PANTHER" id="PTHR30255:SF2">
    <property type="entry name" value="SINGLE-STRANDED-DNA-SPECIFIC EXONUCLEASE RECJ"/>
    <property type="match status" value="1"/>
</dbReference>
<dbReference type="RefSeq" id="WP_013656371.1">
    <property type="nucleotide sequence ID" value="NC_015275.1"/>
</dbReference>
<dbReference type="Pfam" id="PF01368">
    <property type="entry name" value="DHH"/>
    <property type="match status" value="1"/>
</dbReference>
<dbReference type="HOGENOM" id="CLU_009736_5_2_9"/>
<dbReference type="GO" id="GO:0006281">
    <property type="term" value="P:DNA repair"/>
    <property type="evidence" value="ECO:0007669"/>
    <property type="project" value="InterPro"/>
</dbReference>
<keyword evidence="3" id="KW-0269">Exonuclease</keyword>
<keyword evidence="4" id="KW-1185">Reference proteome</keyword>
<dbReference type="InterPro" id="IPR003156">
    <property type="entry name" value="DHHA1_dom"/>
</dbReference>
<dbReference type="GO" id="GO:0008409">
    <property type="term" value="F:5'-3' exonuclease activity"/>
    <property type="evidence" value="ECO:0007669"/>
    <property type="project" value="InterPro"/>
</dbReference>
<dbReference type="Gene3D" id="3.10.310.30">
    <property type="match status" value="1"/>
</dbReference>
<evidence type="ECO:0000259" key="2">
    <source>
        <dbReference type="Pfam" id="PF02272"/>
    </source>
</evidence>
<keyword evidence="3" id="KW-0540">Nuclease</keyword>
<evidence type="ECO:0000259" key="1">
    <source>
        <dbReference type="Pfam" id="PF01368"/>
    </source>
</evidence>
<dbReference type="InterPro" id="IPR004610">
    <property type="entry name" value="RecJ"/>
</dbReference>
<sequence length="557" mass="61352">MQTILEHKQQSYTKEEQCVIDEVSSTYKLYDFVAAIICMRNAFNLDEIKEYILGTTRPKSYKGLKDIEKAISLITESISLNEKIRIVGDYDVDGVTSTYVLLTVFEALNYPHISHYLPVREKDGYGLNPDIVANAHADGVSLLITVDNGISAVEAVASAKELGMKVIVTDHHELPNELPIADAIINPHQVDCDYPYKSLAGVGIAYKLGQALISHFKLKPAPALVARIQGLVALGTVCDVAPLVGENRHMVKTGLGALNKGALPAATMINSRISVGTLGFQIGPRLNACGRLESAETALEYLRTTDPNTLYPFKQRLDSLNKERQDEEMDSIARVNAKVEAMTTLPDIIIDIDEMAHESVVGLVAGRIKEKYYRPTVVFSRTIHGTYKGSGRSIEEYDMFQSFKPFLHLLDGGGGHPMACGLKASTVEQIHAFAKAVNEASSLTEHDKTPKIYVDKCIYNAYEYDFNELEKQLRLFLPTGAGNSAPTLLIKDASLKFNTKYAKNHRISEVVANFGPKSIASTLWNDDTLPEAGDYTGDITLQVSETGWQIKSIYLAI</sequence>
<dbReference type="EMBL" id="CP002582">
    <property type="protein sequence ID" value="ADZ83072.1"/>
    <property type="molecule type" value="Genomic_DNA"/>
</dbReference>
<evidence type="ECO:0000313" key="3">
    <source>
        <dbReference type="EMBL" id="ADZ83072.1"/>
    </source>
</evidence>
<dbReference type="Proteomes" id="UP000008467">
    <property type="component" value="Chromosome"/>
</dbReference>
<dbReference type="Gene3D" id="3.90.1640.30">
    <property type="match status" value="1"/>
</dbReference>
<dbReference type="STRING" id="642492.Clole_1346"/>
<dbReference type="InterPro" id="IPR001667">
    <property type="entry name" value="DDH_dom"/>
</dbReference>
<dbReference type="InterPro" id="IPR051673">
    <property type="entry name" value="SSDNA_exonuclease_RecJ"/>
</dbReference>